<dbReference type="AlphaFoldDB" id="A0A810MX64"/>
<dbReference type="EMBL" id="AP023359">
    <property type="protein sequence ID" value="BCJ65140.1"/>
    <property type="molecule type" value="Genomic_DNA"/>
</dbReference>
<protein>
    <recommendedName>
        <fullName evidence="1">Helix-turn-helix domain-containing protein</fullName>
    </recommendedName>
</protein>
<organism evidence="2 3">
    <name type="scientific">Polymorphospora rubra</name>
    <dbReference type="NCBI Taxonomy" id="338584"/>
    <lineage>
        <taxon>Bacteria</taxon>
        <taxon>Bacillati</taxon>
        <taxon>Actinomycetota</taxon>
        <taxon>Actinomycetes</taxon>
        <taxon>Micromonosporales</taxon>
        <taxon>Micromonosporaceae</taxon>
        <taxon>Polymorphospora</taxon>
    </lineage>
</organism>
<evidence type="ECO:0000313" key="3">
    <source>
        <dbReference type="Proteomes" id="UP000680866"/>
    </source>
</evidence>
<sequence>MLPRMAQTPRLWTHRETAEFLSISATQLYALNREGDGPPSFKIGKLRRYDPADVRAWLGSHCKEGVKA</sequence>
<dbReference type="KEGG" id="pry:Prubr_21610"/>
<gene>
    <name evidence="2" type="ORF">Prubr_21610</name>
</gene>
<proteinExistence type="predicted"/>
<dbReference type="Proteomes" id="UP000680866">
    <property type="component" value="Chromosome"/>
</dbReference>
<name>A0A810MX64_9ACTN</name>
<feature type="domain" description="Helix-turn-helix" evidence="1">
    <location>
        <begin position="13"/>
        <end position="59"/>
    </location>
</feature>
<keyword evidence="3" id="KW-1185">Reference proteome</keyword>
<dbReference type="Pfam" id="PF12728">
    <property type="entry name" value="HTH_17"/>
    <property type="match status" value="1"/>
</dbReference>
<evidence type="ECO:0000313" key="2">
    <source>
        <dbReference type="EMBL" id="BCJ65140.1"/>
    </source>
</evidence>
<dbReference type="InterPro" id="IPR041657">
    <property type="entry name" value="HTH_17"/>
</dbReference>
<dbReference type="SUPFAM" id="SSF46955">
    <property type="entry name" value="Putative DNA-binding domain"/>
    <property type="match status" value="1"/>
</dbReference>
<dbReference type="InterPro" id="IPR009061">
    <property type="entry name" value="DNA-bd_dom_put_sf"/>
</dbReference>
<accession>A0A810MX64</accession>
<reference evidence="2" key="1">
    <citation type="submission" date="2020-08" db="EMBL/GenBank/DDBJ databases">
        <title>Whole genome shotgun sequence of Polymorphospora rubra NBRC 101157.</title>
        <authorList>
            <person name="Komaki H."/>
            <person name="Tamura T."/>
        </authorList>
    </citation>
    <scope>NUCLEOTIDE SEQUENCE</scope>
    <source>
        <strain evidence="2">NBRC 101157</strain>
    </source>
</reference>
<evidence type="ECO:0000259" key="1">
    <source>
        <dbReference type="Pfam" id="PF12728"/>
    </source>
</evidence>